<evidence type="ECO:0000313" key="7">
    <source>
        <dbReference type="Proteomes" id="UP000242188"/>
    </source>
</evidence>
<dbReference type="InterPro" id="IPR036770">
    <property type="entry name" value="Ankyrin_rpt-contain_sf"/>
</dbReference>
<keyword evidence="2 3" id="KW-0040">ANK repeat</keyword>
<feature type="repeat" description="ANK" evidence="3">
    <location>
        <begin position="1491"/>
        <end position="1513"/>
    </location>
</feature>
<feature type="repeat" description="ANK" evidence="3">
    <location>
        <begin position="1458"/>
        <end position="1490"/>
    </location>
</feature>
<feature type="repeat" description="ANK" evidence="3">
    <location>
        <begin position="1994"/>
        <end position="2026"/>
    </location>
</feature>
<dbReference type="InterPro" id="IPR002110">
    <property type="entry name" value="Ankyrin_rpt"/>
</dbReference>
<name>A0A210PRT2_MIZYE</name>
<proteinExistence type="predicted"/>
<feature type="repeat" description="ANK" evidence="3">
    <location>
        <begin position="1927"/>
        <end position="1959"/>
    </location>
</feature>
<dbReference type="STRING" id="6573.A0A210PRT2"/>
<feature type="region of interest" description="Disordered" evidence="4">
    <location>
        <begin position="2125"/>
        <end position="2158"/>
    </location>
</feature>
<feature type="repeat" description="ANK" evidence="3">
    <location>
        <begin position="1357"/>
        <end position="1379"/>
    </location>
</feature>
<comment type="caution">
    <text evidence="6">The sequence shown here is derived from an EMBL/GenBank/DDBJ whole genome shotgun (WGS) entry which is preliminary data.</text>
</comment>
<dbReference type="PANTHER" id="PTHR24161">
    <property type="entry name" value="ANK_REP_REGION DOMAIN-CONTAINING PROTEIN-RELATED"/>
    <property type="match status" value="1"/>
</dbReference>
<feature type="repeat" description="ANK" evidence="3">
    <location>
        <begin position="2061"/>
        <end position="2094"/>
    </location>
</feature>
<dbReference type="SMART" id="SM00248">
    <property type="entry name" value="ANK"/>
    <property type="match status" value="49"/>
</dbReference>
<dbReference type="InterPro" id="IPR049050">
    <property type="entry name" value="nSTAND3"/>
</dbReference>
<feature type="repeat" description="ANK" evidence="3">
    <location>
        <begin position="1659"/>
        <end position="1691"/>
    </location>
</feature>
<feature type="repeat" description="ANK" evidence="3">
    <location>
        <begin position="1190"/>
        <end position="1222"/>
    </location>
</feature>
<dbReference type="OrthoDB" id="6109408at2759"/>
<dbReference type="SUPFAM" id="SSF52540">
    <property type="entry name" value="P-loop containing nucleoside triphosphate hydrolases"/>
    <property type="match status" value="1"/>
</dbReference>
<feature type="repeat" description="ANK" evidence="3">
    <location>
        <begin position="687"/>
        <end position="719"/>
    </location>
</feature>
<feature type="repeat" description="ANK" evidence="3">
    <location>
        <begin position="855"/>
        <end position="887"/>
    </location>
</feature>
<keyword evidence="1" id="KW-0677">Repeat</keyword>
<dbReference type="PROSITE" id="PS50088">
    <property type="entry name" value="ANK_REPEAT"/>
    <property type="match status" value="22"/>
</dbReference>
<evidence type="ECO:0000256" key="4">
    <source>
        <dbReference type="SAM" id="MobiDB-lite"/>
    </source>
</evidence>
<feature type="repeat" description="ANK" evidence="3">
    <location>
        <begin position="1592"/>
        <end position="1624"/>
    </location>
</feature>
<feature type="domain" description="Novel STAND NTPase 3" evidence="5">
    <location>
        <begin position="20"/>
        <end position="175"/>
    </location>
</feature>
<dbReference type="Pfam" id="PF20720">
    <property type="entry name" value="nSTAND3"/>
    <property type="match status" value="1"/>
</dbReference>
<evidence type="ECO:0000313" key="6">
    <source>
        <dbReference type="EMBL" id="OWF39205.1"/>
    </source>
</evidence>
<feature type="repeat" description="ANK" evidence="3">
    <location>
        <begin position="1860"/>
        <end position="1892"/>
    </location>
</feature>
<protein>
    <submittedName>
        <fullName evidence="6">Ankyrin-1</fullName>
    </submittedName>
</protein>
<evidence type="ECO:0000259" key="5">
    <source>
        <dbReference type="Pfam" id="PF20720"/>
    </source>
</evidence>
<dbReference type="EMBL" id="NEDP02005537">
    <property type="protein sequence ID" value="OWF39205.1"/>
    <property type="molecule type" value="Genomic_DNA"/>
</dbReference>
<feature type="repeat" description="ANK" evidence="3">
    <location>
        <begin position="1022"/>
        <end position="1044"/>
    </location>
</feature>
<sequence length="2158" mass="234637">MRAYTKALLVDFEENVRPSFIETQNFNLAKRIFTDFGFVFLVGIPGEGKTAIGMHLLNQPYPDDLEQPIRLILTSPKQFTDTIDPTRKYILFIDDIFGKLCKDQSFIDGWTDSFEEMINLLHKKRIRVIMSSRSYMYKDCAPLPAMRKHIRSRLVLNLTEREHKYVAIERRQILEIQTKNQKALVPDEPRNIILKSTPANFGFPVCTRLLLTSRVKQAFKTPRKYFIEEFDNLFLVNHTKYVALAIVFLVYSDIVYENHDNQRQLSIDLARLFKAKDLTPKVIENALKSMENVYVFYSKANKCYQFIHDVLHEAMYQSLSKHYPRKLIASSPLAYISYFSITKNAQQEYDMTVNTEKDTAVHFPVDHQIALKERIAQELGTKQPENFKTVAGMKTWQLDEASNFQEVFLKRDASGVSLLVYAAMVSNVDLLQAILETVPIRSDEMATDIYNALIESCKRGNQRCFFCLLNEWKGEMNSEMALAAAEGGDKGILKHILQEVNVGVRNKDGDTLLMVSSEKGHLACVKLLTDIDISTVKEVGYKKGSVLHCAVQGQNDDVINWLIKKVADDLSVEETDELLAKRDSNGRTVLHTAICEQSLGIARVLLESFDYSYLSITDNNGENVWHLANYNAKQELVKYMLNNVSEIVSSTDDSGGTALHHAAAGGSVDIFNELLQAGLSPNGTTNDGSTVLHKAALHGKLEVVRYILHSIPDILKKKNSSKWTALHSAAAGGSVGVFNELLKAKLDPCDRTKDGCTVVHIAALNIHEELIRFLVTSRKELLPETNEDGETALHSAAVGGDINVFDILRKAGLSPTAKTKEGRTVLQIAAYFGRINLVKHIIDSHPETVTLRDMSMRTALHYAAVDGNIKLFTDLLTAGLQPAAVTESKVSVLHIAAYHGNINLVRYLRRNHSDIFPLQDDQDRTALHAAAAGGNVIVFMELSRAELSPTSVTKSGATALHIAGYTGKVELVKEITDKFSQIVPLIDNHGNTAIHFAAAGGHINICSELVKAGLSPTSTTKEGSTILHLAVENGRVEMVSHIINEVTEIIPTVNKNGETVMHYAAAAGTVYVFHKLTQADLSPEGKTKDGLSVLHVASFCGKLELVRHILSNIPNVVSMSDDSHWTALHSASAGGNVDTFAELIRSGFSPKSVTSDECTVLHLAAFNGNAKLCEYIRSNIPNVVHALDSEGWSALHAAASSGSLDTYKELVQVGLSPMTTTKGDSTVLHISAYYGHVDLVKYIIKTTPTLLSLIDKAGRTALHDGAASGDMQVYDELKDAGLSPMDFPHDGTTVLHIAAENCHSDLARNIIIKTPEIVLYMDHSGKTALHSAAAGGTWALFKKVCQFGISPKCTTDNGSTVLHIAAEHGNVPLVKTLVQGISDLVKTVDDEGRTAMHFAAAGGNADVFDLLLQAGLTPEPAPNSSNSVLHVAAYKAHVDLVRYVIRKLPDMVPLTDESGWTALHYAAAAGNLQVFFILLKAGLSPRHATHDGSTVLHKAAFCGNLELVEFILEIVPAIIQKSDTSSWTAIHSAAAGGSMNVFTTLIGIGLPPRAKTSGGSTVLHIAAYNGRFNLVEFIINHMQDIIHPVDESGKSGLHYAAAGGNVKVFNELVHAGLSPQAITKDGSTVLHIAAANKRAELVQYIIENNPIILPQEDLSGWNALHAAAAVGGIEVISLLVEAGMSPGIPTQIGRTMLHVAGFKGQVLLVRHIIKHYKDIINVIDNTGNTAMHSAAAGGSVGVFIELLHAGISPQATTNDESTVLHIAANNGKTDIVRYIIQYIKDIVPLTNDTGRSALHCAAAGKNTGVFDDLIRAGLSPSDMTKAGKTVLHEAAFCGKPEFIGRIAKKFPRILHMTDESGRTALHYVAASGNVEAFNALIMAGLSADDTAKDGSTVLHIASFNGNLELVIHIVDNIIEIIPMIDNSGKTALHHAAAGGKVEVFIELLHAGLSSKTTTNDGSTVLHIASYNGKLDLVRYIIQATIDVLPLADESGRTALHYAAAGGNVDVFVELVEAGLPPSSKTSSGSTVLHLAAATSQLNLVEYILSTNQNFIFSTDSQGRTALHVAAGKNGSSEVFDSLVKEGLSPMLKDNHGNTPLDLANTLLHQHVKKNHADFHASYQRIKTPKPDDTLDEQKKEPTAKEKTKNQKSKACVIQ</sequence>
<feature type="repeat" description="ANK" evidence="3">
    <location>
        <begin position="989"/>
        <end position="1021"/>
    </location>
</feature>
<organism evidence="6 7">
    <name type="scientific">Mizuhopecten yessoensis</name>
    <name type="common">Japanese scallop</name>
    <name type="synonym">Patinopecten yessoensis</name>
    <dbReference type="NCBI Taxonomy" id="6573"/>
    <lineage>
        <taxon>Eukaryota</taxon>
        <taxon>Metazoa</taxon>
        <taxon>Spiralia</taxon>
        <taxon>Lophotrochozoa</taxon>
        <taxon>Mollusca</taxon>
        <taxon>Bivalvia</taxon>
        <taxon>Autobranchia</taxon>
        <taxon>Pteriomorphia</taxon>
        <taxon>Pectinida</taxon>
        <taxon>Pectinoidea</taxon>
        <taxon>Pectinidae</taxon>
        <taxon>Mizuhopecten</taxon>
    </lineage>
</organism>
<feature type="repeat" description="ANK" evidence="3">
    <location>
        <begin position="1558"/>
        <end position="1585"/>
    </location>
</feature>
<gene>
    <name evidence="6" type="ORF">KP79_PYT20334</name>
</gene>
<feature type="repeat" description="ANK" evidence="3">
    <location>
        <begin position="1391"/>
        <end position="1423"/>
    </location>
</feature>
<reference evidence="6 7" key="1">
    <citation type="journal article" date="2017" name="Nat. Ecol. Evol.">
        <title>Scallop genome provides insights into evolution of bilaterian karyotype and development.</title>
        <authorList>
            <person name="Wang S."/>
            <person name="Zhang J."/>
            <person name="Jiao W."/>
            <person name="Li J."/>
            <person name="Xun X."/>
            <person name="Sun Y."/>
            <person name="Guo X."/>
            <person name="Huan P."/>
            <person name="Dong B."/>
            <person name="Zhang L."/>
            <person name="Hu X."/>
            <person name="Sun X."/>
            <person name="Wang J."/>
            <person name="Zhao C."/>
            <person name="Wang Y."/>
            <person name="Wang D."/>
            <person name="Huang X."/>
            <person name="Wang R."/>
            <person name="Lv J."/>
            <person name="Li Y."/>
            <person name="Zhang Z."/>
            <person name="Liu B."/>
            <person name="Lu W."/>
            <person name="Hui Y."/>
            <person name="Liang J."/>
            <person name="Zhou Z."/>
            <person name="Hou R."/>
            <person name="Li X."/>
            <person name="Liu Y."/>
            <person name="Li H."/>
            <person name="Ning X."/>
            <person name="Lin Y."/>
            <person name="Zhao L."/>
            <person name="Xing Q."/>
            <person name="Dou J."/>
            <person name="Li Y."/>
            <person name="Mao J."/>
            <person name="Guo H."/>
            <person name="Dou H."/>
            <person name="Li T."/>
            <person name="Mu C."/>
            <person name="Jiang W."/>
            <person name="Fu Q."/>
            <person name="Fu X."/>
            <person name="Miao Y."/>
            <person name="Liu J."/>
            <person name="Yu Q."/>
            <person name="Li R."/>
            <person name="Liao H."/>
            <person name="Li X."/>
            <person name="Kong Y."/>
            <person name="Jiang Z."/>
            <person name="Chourrout D."/>
            <person name="Li R."/>
            <person name="Bao Z."/>
        </authorList>
    </citation>
    <scope>NUCLEOTIDE SEQUENCE [LARGE SCALE GENOMIC DNA]</scope>
    <source>
        <strain evidence="6 7">PY_sf001</strain>
    </source>
</reference>
<feature type="repeat" description="ANK" evidence="3">
    <location>
        <begin position="1625"/>
        <end position="1649"/>
    </location>
</feature>
<feature type="repeat" description="ANK" evidence="3">
    <location>
        <begin position="1726"/>
        <end position="1758"/>
    </location>
</feature>
<dbReference type="PROSITE" id="PS50297">
    <property type="entry name" value="ANK_REP_REGION"/>
    <property type="match status" value="19"/>
</dbReference>
<evidence type="ECO:0000256" key="2">
    <source>
        <dbReference type="ARBA" id="ARBA00023043"/>
    </source>
</evidence>
<dbReference type="SUPFAM" id="SSF48403">
    <property type="entry name" value="Ankyrin repeat"/>
    <property type="match status" value="6"/>
</dbReference>
<dbReference type="Proteomes" id="UP000242188">
    <property type="component" value="Unassembled WGS sequence"/>
</dbReference>
<dbReference type="Gene3D" id="1.25.40.20">
    <property type="entry name" value="Ankyrin repeat-containing domain"/>
    <property type="match status" value="8"/>
</dbReference>
<dbReference type="InterPro" id="IPR027417">
    <property type="entry name" value="P-loop_NTPase"/>
</dbReference>
<dbReference type="Pfam" id="PF00023">
    <property type="entry name" value="Ank"/>
    <property type="match status" value="2"/>
</dbReference>
<accession>A0A210PRT2</accession>
<dbReference type="Pfam" id="PF12796">
    <property type="entry name" value="Ank_2"/>
    <property type="match status" value="12"/>
</dbReference>
<evidence type="ECO:0000256" key="1">
    <source>
        <dbReference type="ARBA" id="ARBA00022737"/>
    </source>
</evidence>
<evidence type="ECO:0000256" key="3">
    <source>
        <dbReference type="PROSITE-ProRule" id="PRU00023"/>
    </source>
</evidence>
<feature type="repeat" description="ANK" evidence="3">
    <location>
        <begin position="788"/>
        <end position="820"/>
    </location>
</feature>
<keyword evidence="7" id="KW-1185">Reference proteome</keyword>
<feature type="repeat" description="ANK" evidence="3">
    <location>
        <begin position="654"/>
        <end position="686"/>
    </location>
</feature>
<feature type="repeat" description="ANK" evidence="3">
    <location>
        <begin position="1960"/>
        <end position="1987"/>
    </location>
</feature>
<feature type="repeat" description="ANK" evidence="3">
    <location>
        <begin position="2027"/>
        <end position="2059"/>
    </location>
</feature>
<dbReference type="PANTHER" id="PTHR24161:SF85">
    <property type="entry name" value="PALMITOYLTRANSFERASE HIP14"/>
    <property type="match status" value="1"/>
</dbReference>
<feature type="compositionally biased region" description="Basic and acidic residues" evidence="4">
    <location>
        <begin position="2128"/>
        <end position="2148"/>
    </location>
</feature>